<organism evidence="3 4">
    <name type="scientific">Luteolibacter luteus</name>
    <dbReference type="NCBI Taxonomy" id="2728835"/>
    <lineage>
        <taxon>Bacteria</taxon>
        <taxon>Pseudomonadati</taxon>
        <taxon>Verrucomicrobiota</taxon>
        <taxon>Verrucomicrobiia</taxon>
        <taxon>Verrucomicrobiales</taxon>
        <taxon>Verrucomicrobiaceae</taxon>
        <taxon>Luteolibacter</taxon>
    </lineage>
</organism>
<keyword evidence="4" id="KW-1185">Reference proteome</keyword>
<accession>A0A858RRB8</accession>
<dbReference type="KEGG" id="luo:HHL09_24895"/>
<evidence type="ECO:0000256" key="2">
    <source>
        <dbReference type="SAM" id="SignalP"/>
    </source>
</evidence>
<feature type="transmembrane region" description="Helical" evidence="1">
    <location>
        <begin position="46"/>
        <end position="66"/>
    </location>
</feature>
<dbReference type="RefSeq" id="WP_169457365.1">
    <property type="nucleotide sequence ID" value="NZ_CP051774.1"/>
</dbReference>
<evidence type="ECO:0000256" key="1">
    <source>
        <dbReference type="SAM" id="Phobius"/>
    </source>
</evidence>
<dbReference type="Proteomes" id="UP000501812">
    <property type="component" value="Chromosome"/>
</dbReference>
<dbReference type="AlphaFoldDB" id="A0A858RRB8"/>
<protein>
    <recommendedName>
        <fullName evidence="5">Methyltransferase</fullName>
    </recommendedName>
</protein>
<sequence length="76" mass="7535">MFNSTQALAVGALLALATGAHAQGATAESLVSAMTSEIGDIDGHMWTIGAAVAAVLGVIVVITLLLRNGKKVATSS</sequence>
<keyword evidence="1" id="KW-0472">Membrane</keyword>
<evidence type="ECO:0000313" key="3">
    <source>
        <dbReference type="EMBL" id="QJE98879.1"/>
    </source>
</evidence>
<feature type="signal peptide" evidence="2">
    <location>
        <begin position="1"/>
        <end position="22"/>
    </location>
</feature>
<name>A0A858RRB8_9BACT</name>
<keyword evidence="1" id="KW-1133">Transmembrane helix</keyword>
<reference evidence="3 4" key="1">
    <citation type="submission" date="2020-04" db="EMBL/GenBank/DDBJ databases">
        <title>Luteolibacter sp. G-1-1-1 isolated from soil.</title>
        <authorList>
            <person name="Dahal R.H."/>
        </authorList>
    </citation>
    <scope>NUCLEOTIDE SEQUENCE [LARGE SCALE GENOMIC DNA]</scope>
    <source>
        <strain evidence="3 4">G-1-1-1</strain>
    </source>
</reference>
<gene>
    <name evidence="3" type="ORF">HHL09_24895</name>
</gene>
<evidence type="ECO:0000313" key="4">
    <source>
        <dbReference type="Proteomes" id="UP000501812"/>
    </source>
</evidence>
<dbReference type="EMBL" id="CP051774">
    <property type="protein sequence ID" value="QJE98879.1"/>
    <property type="molecule type" value="Genomic_DNA"/>
</dbReference>
<keyword evidence="2" id="KW-0732">Signal</keyword>
<feature type="chain" id="PRO_5032977204" description="Methyltransferase" evidence="2">
    <location>
        <begin position="23"/>
        <end position="76"/>
    </location>
</feature>
<keyword evidence="1" id="KW-0812">Transmembrane</keyword>
<proteinExistence type="predicted"/>
<evidence type="ECO:0008006" key="5">
    <source>
        <dbReference type="Google" id="ProtNLM"/>
    </source>
</evidence>